<comment type="caution">
    <text evidence="1">The sequence shown here is derived from an EMBL/GenBank/DDBJ whole genome shotgun (WGS) entry which is preliminary data.</text>
</comment>
<sequence length="56" mass="6636">MTPPYEETTHDSLYYYKNNDIGMSSTEKSLSDMFILHHQHQLMEKIDDELTNQSLD</sequence>
<accession>A0ABD4A9I7</accession>
<dbReference type="Proteomes" id="UP000032076">
    <property type="component" value="Unassembled WGS sequence"/>
</dbReference>
<reference evidence="1 2" key="1">
    <citation type="submission" date="2015-01" db="EMBL/GenBank/DDBJ databases">
        <title>Draft Genome Sequences of Four Bacillus thermoamylovorans Strains, Isolated From Food Products.</title>
        <authorList>
            <person name="Krawcyk A.O."/>
            <person name="Berendsen E.M."/>
            <person name="Eijlander R.T."/>
            <person name="de Jong A."/>
            <person name="Wells-Bennik M."/>
            <person name="Kuipers O.P."/>
        </authorList>
    </citation>
    <scope>NUCLEOTIDE SEQUENCE [LARGE SCALE GENOMIC DNA]</scope>
    <source>
        <strain evidence="1 2">B4167</strain>
    </source>
</reference>
<organism evidence="1 2">
    <name type="scientific">Caldibacillus thermoamylovorans</name>
    <dbReference type="NCBI Taxonomy" id="35841"/>
    <lineage>
        <taxon>Bacteria</taxon>
        <taxon>Bacillati</taxon>
        <taxon>Bacillota</taxon>
        <taxon>Bacilli</taxon>
        <taxon>Bacillales</taxon>
        <taxon>Bacillaceae</taxon>
        <taxon>Caldibacillus</taxon>
    </lineage>
</organism>
<protein>
    <submittedName>
        <fullName evidence="1">Uncharacterized protein</fullName>
    </submittedName>
</protein>
<proteinExistence type="predicted"/>
<evidence type="ECO:0000313" key="2">
    <source>
        <dbReference type="Proteomes" id="UP000032076"/>
    </source>
</evidence>
<dbReference type="AlphaFoldDB" id="A0ABD4A9I7"/>
<evidence type="ECO:0000313" key="1">
    <source>
        <dbReference type="EMBL" id="KIO73360.1"/>
    </source>
</evidence>
<dbReference type="EMBL" id="JXLU01000049">
    <property type="protein sequence ID" value="KIO73360.1"/>
    <property type="molecule type" value="Genomic_DNA"/>
</dbReference>
<name>A0ABD4A9I7_9BACI</name>
<gene>
    <name evidence="1" type="ORF">B4167_2214</name>
</gene>